<gene>
    <name evidence="1" type="ORF">K3G42_033604</name>
</gene>
<accession>A0ACB8GFZ5</accession>
<evidence type="ECO:0000313" key="1">
    <source>
        <dbReference type="EMBL" id="KAH8018045.1"/>
    </source>
</evidence>
<dbReference type="EMBL" id="CM037614">
    <property type="protein sequence ID" value="KAH8018045.1"/>
    <property type="molecule type" value="Genomic_DNA"/>
</dbReference>
<comment type="caution">
    <text evidence="1">The sequence shown here is derived from an EMBL/GenBank/DDBJ whole genome shotgun (WGS) entry which is preliminary data.</text>
</comment>
<keyword evidence="2" id="KW-1185">Reference proteome</keyword>
<dbReference type="Proteomes" id="UP000827872">
    <property type="component" value="Linkage Group LG01"/>
</dbReference>
<reference evidence="1" key="1">
    <citation type="submission" date="2021-08" db="EMBL/GenBank/DDBJ databases">
        <title>The first chromosome-level gecko genome reveals the dynamic sex chromosomes of Neotropical dwarf geckos (Sphaerodactylidae: Sphaerodactylus).</title>
        <authorList>
            <person name="Pinto B.J."/>
            <person name="Keating S.E."/>
            <person name="Gamble T."/>
        </authorList>
    </citation>
    <scope>NUCLEOTIDE SEQUENCE</scope>
    <source>
        <strain evidence="1">TG3544</strain>
    </source>
</reference>
<name>A0ACB8GFZ5_9SAUR</name>
<organism evidence="1 2">
    <name type="scientific">Sphaerodactylus townsendi</name>
    <dbReference type="NCBI Taxonomy" id="933632"/>
    <lineage>
        <taxon>Eukaryota</taxon>
        <taxon>Metazoa</taxon>
        <taxon>Chordata</taxon>
        <taxon>Craniata</taxon>
        <taxon>Vertebrata</taxon>
        <taxon>Euteleostomi</taxon>
        <taxon>Lepidosauria</taxon>
        <taxon>Squamata</taxon>
        <taxon>Bifurcata</taxon>
        <taxon>Gekkota</taxon>
        <taxon>Sphaerodactylidae</taxon>
        <taxon>Sphaerodactylus</taxon>
    </lineage>
</organism>
<evidence type="ECO:0000313" key="2">
    <source>
        <dbReference type="Proteomes" id="UP000827872"/>
    </source>
</evidence>
<protein>
    <submittedName>
        <fullName evidence="1">Uncharacterized protein</fullName>
    </submittedName>
</protein>
<proteinExistence type="predicted"/>
<sequence>MPTHNLSKVGLTLMSLLTYTAMVVMNEGAASGAFKDIFNTATGNISRLFDTDFTPAPWTFQIWNVIYLWQYMWLGFVLSRLFRRNELGWVYMKPDILPNSFYFLWMLNNILSIEWLFLWDRMHLIPSLLMMVLRMVTCYIALIISHRALHPHTVWLKKHSYGDLLLVRILVQNGITLYATWTTIATLLNFTVVLVYLGDVCNTTATITSLCILFFGLMGWFYLETVVFDKYVRYNLTVYPGVLLALAGVLKKKPISYSPNSTSVLVVLLLVVTGGLGTIRLIVLAGRKLKELMNEPAPPTVRIVS</sequence>